<evidence type="ECO:0000313" key="3">
    <source>
        <dbReference type="Proteomes" id="UP000469011"/>
    </source>
</evidence>
<organism evidence="2 3">
    <name type="scientific">Jiella pacifica</name>
    <dbReference type="NCBI Taxonomy" id="2696469"/>
    <lineage>
        <taxon>Bacteria</taxon>
        <taxon>Pseudomonadati</taxon>
        <taxon>Pseudomonadota</taxon>
        <taxon>Alphaproteobacteria</taxon>
        <taxon>Hyphomicrobiales</taxon>
        <taxon>Aurantimonadaceae</taxon>
        <taxon>Jiella</taxon>
    </lineage>
</organism>
<sequence length="426" mass="42737">MPAPTILDGRADPAVRVAASAAVPGRLAEAKGAAAEAVPPAPLTGNVSGGAIVPRVTAEVATASDAPDIAPEVTAGAAATPTSGLLAVVPRVGADAAAASTPGRLAVAPRAPAGSILAASTPAADLAASTAPVIQPPQTEPAKAAAAVSASVSGRFAPVEPSQVASARPGRIAPAPAARREEAELAALSPRRPQTIAGTPGGTHEQAQSDDDGPQATLAELVAAYPGGNCFAALTEAGKAAGEFRITALSDDQGRLEDFADTLIEQSPKEAFRRVYIDGGEVAEAQCRALASLPDMPGYPAYGLTLELDQRRIVSGRTLAGGIAGVPAGDTLDLLLVDDEGLVQSLSSYLTRKGATARFEVPVTASGPETRTAQILIALTLPEALIHADGAGGEPAGPFFEELAETLAAKGLKGEFAVDHFLVRPR</sequence>
<comment type="caution">
    <text evidence="2">The sequence shown here is derived from an EMBL/GenBank/DDBJ whole genome shotgun (WGS) entry which is preliminary data.</text>
</comment>
<evidence type="ECO:0000256" key="1">
    <source>
        <dbReference type="SAM" id="MobiDB-lite"/>
    </source>
</evidence>
<feature type="compositionally biased region" description="Low complexity" evidence="1">
    <location>
        <begin position="165"/>
        <end position="177"/>
    </location>
</feature>
<evidence type="ECO:0000313" key="2">
    <source>
        <dbReference type="EMBL" id="NDW06105.1"/>
    </source>
</evidence>
<reference evidence="2 3" key="1">
    <citation type="submission" date="2020-01" db="EMBL/GenBank/DDBJ databases">
        <title>Jiella pacifica sp. nov.</title>
        <authorList>
            <person name="Xue Z."/>
            <person name="Zhu S."/>
            <person name="Chen J."/>
            <person name="Yang J."/>
        </authorList>
    </citation>
    <scope>NUCLEOTIDE SEQUENCE [LARGE SCALE GENOMIC DNA]</scope>
    <source>
        <strain evidence="2 3">40Bstr34</strain>
    </source>
</reference>
<feature type="region of interest" description="Disordered" evidence="1">
    <location>
        <begin position="159"/>
        <end position="212"/>
    </location>
</feature>
<proteinExistence type="predicted"/>
<dbReference type="AlphaFoldDB" id="A0A6N9T7B5"/>
<dbReference type="Proteomes" id="UP000469011">
    <property type="component" value="Unassembled WGS sequence"/>
</dbReference>
<dbReference type="EMBL" id="JAAAMG010000014">
    <property type="protein sequence ID" value="NDW06105.1"/>
    <property type="molecule type" value="Genomic_DNA"/>
</dbReference>
<protein>
    <submittedName>
        <fullName evidence="2">Uncharacterized protein</fullName>
    </submittedName>
</protein>
<accession>A0A6N9T7B5</accession>
<name>A0A6N9T7B5_9HYPH</name>
<gene>
    <name evidence="2" type="ORF">GTK09_16920</name>
</gene>
<keyword evidence="3" id="KW-1185">Reference proteome</keyword>
<dbReference type="RefSeq" id="WP_163464639.1">
    <property type="nucleotide sequence ID" value="NZ_JAAAMG010000014.1"/>
</dbReference>